<evidence type="ECO:0000313" key="6">
    <source>
        <dbReference type="Proteomes" id="UP000298663"/>
    </source>
</evidence>
<comment type="similarity">
    <text evidence="1 3">Belongs to the SKP1 family.</text>
</comment>
<gene>
    <name evidence="5" type="ORF">L596_018754</name>
</gene>
<dbReference type="AlphaFoldDB" id="A0A4U5N6E6"/>
<dbReference type="Pfam" id="PF01466">
    <property type="entry name" value="Skp1"/>
    <property type="match status" value="1"/>
</dbReference>
<dbReference type="Proteomes" id="UP000298663">
    <property type="component" value="Unassembled WGS sequence"/>
</dbReference>
<dbReference type="SUPFAM" id="SSF81382">
    <property type="entry name" value="Skp1 dimerisation domain-like"/>
    <property type="match status" value="1"/>
</dbReference>
<dbReference type="Gene3D" id="3.30.710.10">
    <property type="entry name" value="Potassium Channel Kv1.1, Chain A"/>
    <property type="match status" value="1"/>
</dbReference>
<dbReference type="InterPro" id="IPR016072">
    <property type="entry name" value="Skp1_comp_dimer"/>
</dbReference>
<dbReference type="UniPathway" id="UPA00143"/>
<reference evidence="5 6" key="2">
    <citation type="journal article" date="2019" name="G3 (Bethesda)">
        <title>Hybrid Assembly of the Genome of the Entomopathogenic Nematode Steinernema carpocapsae Identifies the X-Chromosome.</title>
        <authorList>
            <person name="Serra L."/>
            <person name="Macchietto M."/>
            <person name="Macias-Munoz A."/>
            <person name="McGill C.J."/>
            <person name="Rodriguez I.M."/>
            <person name="Rodriguez B."/>
            <person name="Murad R."/>
            <person name="Mortazavi A."/>
        </authorList>
    </citation>
    <scope>NUCLEOTIDE SEQUENCE [LARGE SCALE GENOMIC DNA]</scope>
    <source>
        <strain evidence="5 6">ALL</strain>
    </source>
</reference>
<evidence type="ECO:0000313" key="5">
    <source>
        <dbReference type="EMBL" id="TKR77853.1"/>
    </source>
</evidence>
<dbReference type="PANTHER" id="PTHR11165">
    <property type="entry name" value="SKP1"/>
    <property type="match status" value="1"/>
</dbReference>
<dbReference type="PIRSF" id="PIRSF028729">
    <property type="entry name" value="E3_ubiquit_lig_SCF_Skp"/>
    <property type="match status" value="1"/>
</dbReference>
<comment type="pathway">
    <text evidence="3">Protein modification; protein ubiquitination.</text>
</comment>
<dbReference type="SMART" id="SM00512">
    <property type="entry name" value="Skp1"/>
    <property type="match status" value="1"/>
</dbReference>
<accession>A0A4U5N6E6</accession>
<dbReference type="GO" id="GO:0016567">
    <property type="term" value="P:protein ubiquitination"/>
    <property type="evidence" value="ECO:0007669"/>
    <property type="project" value="UniProtKB-UniPathway"/>
</dbReference>
<dbReference type="InterPro" id="IPR011333">
    <property type="entry name" value="SKP1/BTB/POZ_sf"/>
</dbReference>
<organism evidence="5 6">
    <name type="scientific">Steinernema carpocapsae</name>
    <name type="common">Entomopathogenic nematode</name>
    <dbReference type="NCBI Taxonomy" id="34508"/>
    <lineage>
        <taxon>Eukaryota</taxon>
        <taxon>Metazoa</taxon>
        <taxon>Ecdysozoa</taxon>
        <taxon>Nematoda</taxon>
        <taxon>Chromadorea</taxon>
        <taxon>Rhabditida</taxon>
        <taxon>Tylenchina</taxon>
        <taxon>Panagrolaimomorpha</taxon>
        <taxon>Strongyloidoidea</taxon>
        <taxon>Steinernematidae</taxon>
        <taxon>Steinernema</taxon>
    </lineage>
</organism>
<dbReference type="GO" id="GO:0006511">
    <property type="term" value="P:ubiquitin-dependent protein catabolic process"/>
    <property type="evidence" value="ECO:0007669"/>
    <property type="project" value="InterPro"/>
</dbReference>
<proteinExistence type="inferred from homology"/>
<keyword evidence="6" id="KW-1185">Reference proteome</keyword>
<dbReference type="EMBL" id="AZBU02000005">
    <property type="protein sequence ID" value="TKR77853.1"/>
    <property type="molecule type" value="Genomic_DNA"/>
</dbReference>
<dbReference type="SUPFAM" id="SSF54695">
    <property type="entry name" value="POZ domain"/>
    <property type="match status" value="1"/>
</dbReference>
<evidence type="ECO:0000256" key="1">
    <source>
        <dbReference type="ARBA" id="ARBA00009993"/>
    </source>
</evidence>
<dbReference type="InterPro" id="IPR001232">
    <property type="entry name" value="SKP1-like"/>
</dbReference>
<dbReference type="STRING" id="34508.A0A4U5N6E6"/>
<sequence length="175" mass="20176">MAESAESPAPSSVTYQIEMCDKKLIPLSKAALELMGTLFAAIGNAELENEVIPYDRETPTIVMMKIVEWCEHHKNDVIPGIVHNDGSDPFKTDEMSLWDTELLEDLDTIEDGLRFTVEAANYLEISTLYRYTCKFIYDNHVKGKTTEEIREYFCEVDDFTDEDRKKLEAENKWFS</sequence>
<dbReference type="InterPro" id="IPR036296">
    <property type="entry name" value="SKP1-like_dim_sf"/>
</dbReference>
<feature type="domain" description="SKP1 component dimerisation" evidence="4">
    <location>
        <begin position="127"/>
        <end position="173"/>
    </location>
</feature>
<comment type="function">
    <text evidence="3">Probable essential component of SCF (SKP1-CUL1-F-box protein) E3 ubiquitin-protein ligase complexes, which mediate the ubiquitination and subsequent proteasomal degradation of target proteins. Regulates cell proliferation during embryonic and larval development.</text>
</comment>
<reference evidence="5 6" key="1">
    <citation type="journal article" date="2015" name="Genome Biol.">
        <title>Comparative genomics of Steinernema reveals deeply conserved gene regulatory networks.</title>
        <authorList>
            <person name="Dillman A.R."/>
            <person name="Macchietto M."/>
            <person name="Porter C.F."/>
            <person name="Rogers A."/>
            <person name="Williams B."/>
            <person name="Antoshechkin I."/>
            <person name="Lee M.M."/>
            <person name="Goodwin Z."/>
            <person name="Lu X."/>
            <person name="Lewis E.E."/>
            <person name="Goodrich-Blair H."/>
            <person name="Stock S.P."/>
            <person name="Adams B.J."/>
            <person name="Sternberg P.W."/>
            <person name="Mortazavi A."/>
        </authorList>
    </citation>
    <scope>NUCLEOTIDE SEQUENCE [LARGE SCALE GENOMIC DNA]</scope>
    <source>
        <strain evidence="5 6">ALL</strain>
    </source>
</reference>
<dbReference type="OrthoDB" id="5788891at2759"/>
<name>A0A4U5N6E6_STECR</name>
<protein>
    <recommendedName>
        <fullName evidence="3">Skp1-related protein</fullName>
    </recommendedName>
</protein>
<keyword evidence="2 3" id="KW-0833">Ubl conjugation pathway</keyword>
<evidence type="ECO:0000256" key="2">
    <source>
        <dbReference type="ARBA" id="ARBA00022786"/>
    </source>
</evidence>
<dbReference type="InterPro" id="IPR016897">
    <property type="entry name" value="SKP1"/>
</dbReference>
<evidence type="ECO:0000256" key="3">
    <source>
        <dbReference type="PIRNR" id="PIRNR028729"/>
    </source>
</evidence>
<comment type="caution">
    <text evidence="5">The sequence shown here is derived from an EMBL/GenBank/DDBJ whole genome shotgun (WGS) entry which is preliminary data.</text>
</comment>
<evidence type="ECO:0000259" key="4">
    <source>
        <dbReference type="Pfam" id="PF01466"/>
    </source>
</evidence>